<dbReference type="EMBL" id="AHHD01000083">
    <property type="protein sequence ID" value="EKG20623.1"/>
    <property type="molecule type" value="Genomic_DNA"/>
</dbReference>
<accession>K2S0X6</accession>
<organism evidence="1 2">
    <name type="scientific">Macrophomina phaseolina (strain MS6)</name>
    <name type="common">Charcoal rot fungus</name>
    <dbReference type="NCBI Taxonomy" id="1126212"/>
    <lineage>
        <taxon>Eukaryota</taxon>
        <taxon>Fungi</taxon>
        <taxon>Dikarya</taxon>
        <taxon>Ascomycota</taxon>
        <taxon>Pezizomycotina</taxon>
        <taxon>Dothideomycetes</taxon>
        <taxon>Dothideomycetes incertae sedis</taxon>
        <taxon>Botryosphaeriales</taxon>
        <taxon>Botryosphaeriaceae</taxon>
        <taxon>Macrophomina</taxon>
    </lineage>
</organism>
<gene>
    <name evidence="1" type="ORF">MPH_02150</name>
</gene>
<dbReference type="AlphaFoldDB" id="K2S0X6"/>
<sequence>MDGKIRRWLGERYRNLVGPLQWLMTPQRAGGSGPRLPSMLGLLSQTPTKRPPSWPPSPRPAFIGTYVKIQQHHRSACYSRPSQERRNRSHCANLLAGPARLEFSGSLAPRSPQFSRPVEALIPPLPSLLPSAFDIIQSYPSVILSWLLRI</sequence>
<name>K2S0X6_MACPH</name>
<reference evidence="1 2" key="1">
    <citation type="journal article" date="2012" name="BMC Genomics">
        <title>Tools to kill: Genome of one of the most destructive plant pathogenic fungi Macrophomina phaseolina.</title>
        <authorList>
            <person name="Islam M.S."/>
            <person name="Haque M.S."/>
            <person name="Islam M.M."/>
            <person name="Emdad E.M."/>
            <person name="Halim A."/>
            <person name="Hossen Q.M.M."/>
            <person name="Hossain M.Z."/>
            <person name="Ahmed B."/>
            <person name="Rahim S."/>
            <person name="Rahman M.S."/>
            <person name="Alam M.M."/>
            <person name="Hou S."/>
            <person name="Wan X."/>
            <person name="Saito J.A."/>
            <person name="Alam M."/>
        </authorList>
    </citation>
    <scope>NUCLEOTIDE SEQUENCE [LARGE SCALE GENOMIC DNA]</scope>
    <source>
        <strain evidence="1 2">MS6</strain>
    </source>
</reference>
<dbReference type="InParanoid" id="K2S0X6"/>
<proteinExistence type="predicted"/>
<comment type="caution">
    <text evidence="1">The sequence shown here is derived from an EMBL/GenBank/DDBJ whole genome shotgun (WGS) entry which is preliminary data.</text>
</comment>
<protein>
    <submittedName>
        <fullName evidence="1">Uncharacterized protein</fullName>
    </submittedName>
</protein>
<evidence type="ECO:0000313" key="2">
    <source>
        <dbReference type="Proteomes" id="UP000007129"/>
    </source>
</evidence>
<evidence type="ECO:0000313" key="1">
    <source>
        <dbReference type="EMBL" id="EKG20623.1"/>
    </source>
</evidence>
<dbReference type="HOGENOM" id="CLU_1740880_0_0_1"/>
<dbReference type="VEuPathDB" id="FungiDB:MPH_02150"/>
<dbReference type="Proteomes" id="UP000007129">
    <property type="component" value="Unassembled WGS sequence"/>
</dbReference>